<sequence>METPDTDGGYIPMQSVQSFRLSLEERDENIYENPMKYQKCSWISKVCQVGKQEWGHILCLGLPCTVLVVVILLLAKNNMQRDQLQQNYINLTRERETLQKKLYQLDKIQINLTEEKKRLQTNISELGEIQYNDHKHCIGQN</sequence>
<dbReference type="AlphaFoldDB" id="A0AAV6FP61"/>
<accession>A0AAV6FP61</accession>
<gene>
    <name evidence="3" type="ORF">AALO_G00256590</name>
</gene>
<keyword evidence="4" id="KW-1185">Reference proteome</keyword>
<keyword evidence="1" id="KW-0175">Coiled coil</keyword>
<organism evidence="3 4">
    <name type="scientific">Alosa alosa</name>
    <name type="common">allis shad</name>
    <dbReference type="NCBI Taxonomy" id="278164"/>
    <lineage>
        <taxon>Eukaryota</taxon>
        <taxon>Metazoa</taxon>
        <taxon>Chordata</taxon>
        <taxon>Craniata</taxon>
        <taxon>Vertebrata</taxon>
        <taxon>Euteleostomi</taxon>
        <taxon>Actinopterygii</taxon>
        <taxon>Neopterygii</taxon>
        <taxon>Teleostei</taxon>
        <taxon>Clupei</taxon>
        <taxon>Clupeiformes</taxon>
        <taxon>Clupeoidei</taxon>
        <taxon>Clupeidae</taxon>
        <taxon>Alosa</taxon>
    </lineage>
</organism>
<evidence type="ECO:0000256" key="1">
    <source>
        <dbReference type="SAM" id="Coils"/>
    </source>
</evidence>
<keyword evidence="2" id="KW-0472">Membrane</keyword>
<dbReference type="EMBL" id="JADWDJ010000020">
    <property type="protein sequence ID" value="KAG5264658.1"/>
    <property type="molecule type" value="Genomic_DNA"/>
</dbReference>
<name>A0AAV6FP61_9TELE</name>
<feature type="transmembrane region" description="Helical" evidence="2">
    <location>
        <begin position="54"/>
        <end position="75"/>
    </location>
</feature>
<reference evidence="3" key="1">
    <citation type="submission" date="2020-10" db="EMBL/GenBank/DDBJ databases">
        <title>Chromosome-scale genome assembly of the Allis shad, Alosa alosa.</title>
        <authorList>
            <person name="Margot Z."/>
            <person name="Christophe K."/>
            <person name="Cabau C."/>
            <person name="Louis A."/>
            <person name="Berthelot C."/>
            <person name="Parey E."/>
            <person name="Roest Crollius H."/>
            <person name="Montfort J."/>
            <person name="Robinson-Rechavi M."/>
            <person name="Bucao C."/>
            <person name="Bouchez O."/>
            <person name="Gislard M."/>
            <person name="Lluch J."/>
            <person name="Milhes M."/>
            <person name="Lampietro C."/>
            <person name="Lopez Roques C."/>
            <person name="Donnadieu C."/>
            <person name="Braasch I."/>
            <person name="Desvignes T."/>
            <person name="Postlethwait J."/>
            <person name="Bobe J."/>
            <person name="Guiguen Y."/>
        </authorList>
    </citation>
    <scope>NUCLEOTIDE SEQUENCE</scope>
    <source>
        <strain evidence="3">M-15738</strain>
        <tissue evidence="3">Blood</tissue>
    </source>
</reference>
<evidence type="ECO:0000256" key="2">
    <source>
        <dbReference type="SAM" id="Phobius"/>
    </source>
</evidence>
<comment type="caution">
    <text evidence="3">The sequence shown here is derived from an EMBL/GenBank/DDBJ whole genome shotgun (WGS) entry which is preliminary data.</text>
</comment>
<keyword evidence="2" id="KW-0812">Transmembrane</keyword>
<dbReference type="Gene3D" id="1.20.5.400">
    <property type="match status" value="1"/>
</dbReference>
<keyword evidence="2" id="KW-1133">Transmembrane helix</keyword>
<dbReference type="Proteomes" id="UP000823561">
    <property type="component" value="Chromosome 20"/>
</dbReference>
<evidence type="ECO:0000313" key="3">
    <source>
        <dbReference type="EMBL" id="KAG5264658.1"/>
    </source>
</evidence>
<proteinExistence type="predicted"/>
<feature type="non-terminal residue" evidence="3">
    <location>
        <position position="141"/>
    </location>
</feature>
<evidence type="ECO:0000313" key="4">
    <source>
        <dbReference type="Proteomes" id="UP000823561"/>
    </source>
</evidence>
<protein>
    <submittedName>
        <fullName evidence="3">Uncharacterized protein</fullName>
    </submittedName>
</protein>
<feature type="coiled-coil region" evidence="1">
    <location>
        <begin position="74"/>
        <end position="101"/>
    </location>
</feature>